<accession>A0ABX0XFB3</accession>
<name>A0ABX0XFB3_9BACT</name>
<evidence type="ECO:0000313" key="2">
    <source>
        <dbReference type="EMBL" id="NJC27437.1"/>
    </source>
</evidence>
<proteinExistence type="predicted"/>
<keyword evidence="3" id="KW-1185">Reference proteome</keyword>
<evidence type="ECO:0000313" key="3">
    <source>
        <dbReference type="Proteomes" id="UP000770785"/>
    </source>
</evidence>
<dbReference type="PROSITE" id="PS51186">
    <property type="entry name" value="GNAT"/>
    <property type="match status" value="1"/>
</dbReference>
<dbReference type="InterPro" id="IPR000182">
    <property type="entry name" value="GNAT_dom"/>
</dbReference>
<evidence type="ECO:0000259" key="1">
    <source>
        <dbReference type="PROSITE" id="PS51186"/>
    </source>
</evidence>
<protein>
    <submittedName>
        <fullName evidence="2">Ribosomal protein S18 acetylase RimI-like enzyme</fullName>
    </submittedName>
</protein>
<dbReference type="EMBL" id="JAATJH010000005">
    <property type="protein sequence ID" value="NJC27437.1"/>
    <property type="molecule type" value="Genomic_DNA"/>
</dbReference>
<dbReference type="Gene3D" id="3.40.630.30">
    <property type="match status" value="1"/>
</dbReference>
<comment type="caution">
    <text evidence="2">The sequence shown here is derived from an EMBL/GenBank/DDBJ whole genome shotgun (WGS) entry which is preliminary data.</text>
</comment>
<dbReference type="Proteomes" id="UP000770785">
    <property type="component" value="Unassembled WGS sequence"/>
</dbReference>
<dbReference type="Pfam" id="PF00583">
    <property type="entry name" value="Acetyltransf_1"/>
    <property type="match status" value="1"/>
</dbReference>
<organism evidence="2 3">
    <name type="scientific">Neolewinella antarctica</name>
    <dbReference type="NCBI Taxonomy" id="442734"/>
    <lineage>
        <taxon>Bacteria</taxon>
        <taxon>Pseudomonadati</taxon>
        <taxon>Bacteroidota</taxon>
        <taxon>Saprospiria</taxon>
        <taxon>Saprospirales</taxon>
        <taxon>Lewinellaceae</taxon>
        <taxon>Neolewinella</taxon>
    </lineage>
</organism>
<dbReference type="InterPro" id="IPR016181">
    <property type="entry name" value="Acyl_CoA_acyltransferase"/>
</dbReference>
<dbReference type="SUPFAM" id="SSF55729">
    <property type="entry name" value="Acyl-CoA N-acyltransferases (Nat)"/>
    <property type="match status" value="1"/>
</dbReference>
<feature type="domain" description="N-acetyltransferase" evidence="1">
    <location>
        <begin position="10"/>
        <end position="156"/>
    </location>
</feature>
<dbReference type="CDD" id="cd04301">
    <property type="entry name" value="NAT_SF"/>
    <property type="match status" value="1"/>
</dbReference>
<gene>
    <name evidence="2" type="ORF">GGR27_002954</name>
</gene>
<sequence>MIAKPISSQLTFKKFKRENYEEYRSWYNNERIKEALYDVEGEWLAHVLNQKDGIQYAVYGEQTLVGVVGVLFPAQDHPYSVITDIAVNPALFRKGVGSQILSGLTNLHALGADYYWVAFVEVDNELAQRFFEKNGWRQGSDRKVADDMIRYEFRKT</sequence>
<reference evidence="2 3" key="1">
    <citation type="submission" date="2020-03" db="EMBL/GenBank/DDBJ databases">
        <title>Genomic Encyclopedia of Type Strains, Phase IV (KMG-IV): sequencing the most valuable type-strain genomes for metagenomic binning, comparative biology and taxonomic classification.</title>
        <authorList>
            <person name="Goeker M."/>
        </authorList>
    </citation>
    <scope>NUCLEOTIDE SEQUENCE [LARGE SCALE GENOMIC DNA]</scope>
    <source>
        <strain evidence="2 3">DSM 105096</strain>
    </source>
</reference>
<dbReference type="RefSeq" id="WP_168038546.1">
    <property type="nucleotide sequence ID" value="NZ_JAATJH010000005.1"/>
</dbReference>